<protein>
    <recommendedName>
        <fullName evidence="3">PhoP regulatory network protein YrbL</fullName>
    </recommendedName>
</protein>
<name>A0A1R7QBS0_ACIJO</name>
<accession>A0A1R7QBS0</accession>
<dbReference type="Pfam" id="PF10707">
    <property type="entry name" value="YrbL-PhoP_reg"/>
    <property type="match status" value="1"/>
</dbReference>
<gene>
    <name evidence="1" type="ORF">ACNJC6_01301</name>
</gene>
<reference evidence="1 2" key="1">
    <citation type="submission" date="2017-02" db="EMBL/GenBank/DDBJ databases">
        <authorList>
            <person name="Peterson S.W."/>
        </authorList>
    </citation>
    <scope>NUCLEOTIDE SEQUENCE [LARGE SCALE GENOMIC DNA]</scope>
    <source>
        <strain evidence="1">C6</strain>
    </source>
</reference>
<proteinExistence type="predicted"/>
<evidence type="ECO:0000313" key="1">
    <source>
        <dbReference type="EMBL" id="SJX21681.1"/>
    </source>
</evidence>
<evidence type="ECO:0000313" key="2">
    <source>
        <dbReference type="Proteomes" id="UP000196240"/>
    </source>
</evidence>
<organism evidence="1 2">
    <name type="scientific">Acinetobacter johnsonii</name>
    <dbReference type="NCBI Taxonomy" id="40214"/>
    <lineage>
        <taxon>Bacteria</taxon>
        <taxon>Pseudomonadati</taxon>
        <taxon>Pseudomonadota</taxon>
        <taxon>Gammaproteobacteria</taxon>
        <taxon>Moraxellales</taxon>
        <taxon>Moraxellaceae</taxon>
        <taxon>Acinetobacter</taxon>
    </lineage>
</organism>
<sequence length="237" mass="27553">MKCHISNDAFLVYLLIEGPMIYQLDELQCIGQGCSKMVFQHPEDENKIIKVMNPNRVDEDGGWKGHGKLKRRMSQGVYRQFRRELLQYLQLCKNHYKNNIFSFPVEMPYGFVKTSVGLGFVTEKIVCPSGEGMTLFELCKSHQFEEKHAKALDDFFQLCCDLHIIFGEVNIAGIMYTERRNNKPEFVLVDGMGEKLFIPIRAMSKRINAHNVRKTERKIRAQMQQMLNLKDELLPLS</sequence>
<dbReference type="Proteomes" id="UP000196240">
    <property type="component" value="Unassembled WGS sequence"/>
</dbReference>
<dbReference type="AlphaFoldDB" id="A0A1R7QBS0"/>
<evidence type="ECO:0008006" key="3">
    <source>
        <dbReference type="Google" id="ProtNLM"/>
    </source>
</evidence>
<dbReference type="InterPro" id="IPR019647">
    <property type="entry name" value="PhoP_reg_network_YrbL"/>
</dbReference>
<dbReference type="EMBL" id="FUUY01000003">
    <property type="protein sequence ID" value="SJX21681.1"/>
    <property type="molecule type" value="Genomic_DNA"/>
</dbReference>